<feature type="domain" description="Fork-head" evidence="10">
    <location>
        <begin position="136"/>
        <end position="230"/>
    </location>
</feature>
<evidence type="ECO:0000256" key="3">
    <source>
        <dbReference type="ARBA" id="ARBA00023015"/>
    </source>
</evidence>
<dbReference type="PANTHER" id="PTHR46805:SF3">
    <property type="entry name" value="FORKHEAD BOX PROTEIN J1-B"/>
    <property type="match status" value="1"/>
</dbReference>
<reference evidence="11" key="2">
    <citation type="submission" date="2025-08" db="UniProtKB">
        <authorList>
            <consortium name="Ensembl"/>
        </authorList>
    </citation>
    <scope>IDENTIFICATION</scope>
</reference>
<dbReference type="FunFam" id="1.10.10.10:FF:000030">
    <property type="entry name" value="Forkhead box protein K2"/>
    <property type="match status" value="1"/>
</dbReference>
<dbReference type="PROSITE" id="PS50039">
    <property type="entry name" value="FORK_HEAD_3"/>
    <property type="match status" value="1"/>
</dbReference>
<keyword evidence="5" id="KW-0804">Transcription</keyword>
<evidence type="ECO:0000256" key="6">
    <source>
        <dbReference type="ARBA" id="ARBA00023242"/>
    </source>
</evidence>
<dbReference type="InterPro" id="IPR030456">
    <property type="entry name" value="TF_fork_head_CS_2"/>
</dbReference>
<evidence type="ECO:0000313" key="11">
    <source>
        <dbReference type="Ensembl" id="ENSGWIP00000050686.1"/>
    </source>
</evidence>
<gene>
    <name evidence="11" type="primary">LOC114481080</name>
</gene>
<dbReference type="InterPro" id="IPR047512">
    <property type="entry name" value="FH_FOXJ1"/>
</dbReference>
<keyword evidence="3" id="KW-0805">Transcription regulation</keyword>
<dbReference type="GO" id="GO:0000978">
    <property type="term" value="F:RNA polymerase II cis-regulatory region sequence-specific DNA binding"/>
    <property type="evidence" value="ECO:0007669"/>
    <property type="project" value="TreeGrafter"/>
</dbReference>
<keyword evidence="12" id="KW-1185">Reference proteome</keyword>
<dbReference type="AlphaFoldDB" id="A0A8C5HU90"/>
<dbReference type="CDD" id="cd20023">
    <property type="entry name" value="FH_FOXJ1"/>
    <property type="match status" value="1"/>
</dbReference>
<dbReference type="InterPro" id="IPR036388">
    <property type="entry name" value="WH-like_DNA-bd_sf"/>
</dbReference>
<proteinExistence type="inferred from homology"/>
<keyword evidence="6 8" id="KW-0539">Nucleus</keyword>
<dbReference type="GO" id="GO:0001947">
    <property type="term" value="P:heart looping"/>
    <property type="evidence" value="ECO:0007669"/>
    <property type="project" value="UniProtKB-ARBA"/>
</dbReference>
<evidence type="ECO:0000256" key="1">
    <source>
        <dbReference type="ARBA" id="ARBA00004123"/>
    </source>
</evidence>
<accession>A0A8C5HU90</accession>
<reference evidence="11" key="3">
    <citation type="submission" date="2025-09" db="UniProtKB">
        <authorList>
            <consortium name="Ensembl"/>
        </authorList>
    </citation>
    <scope>IDENTIFICATION</scope>
</reference>
<dbReference type="Proteomes" id="UP000694680">
    <property type="component" value="Chromosome 19"/>
</dbReference>
<comment type="similarity">
    <text evidence="7">Belongs to the FOXJ1 family.</text>
</comment>
<dbReference type="Gene3D" id="1.10.10.10">
    <property type="entry name" value="Winged helix-like DNA-binding domain superfamily/Winged helix DNA-binding domain"/>
    <property type="match status" value="1"/>
</dbReference>
<reference evidence="11" key="1">
    <citation type="submission" date="2020-06" db="EMBL/GenBank/DDBJ databases">
        <authorList>
            <consortium name="Wellcome Sanger Institute Data Sharing"/>
        </authorList>
    </citation>
    <scope>NUCLEOTIDE SEQUENCE [LARGE SCALE GENOMIC DNA]</scope>
</reference>
<keyword evidence="4 8" id="KW-0238">DNA-binding</keyword>
<comment type="subcellular location">
    <subcellularLocation>
        <location evidence="1 8">Nucleus</location>
    </subcellularLocation>
</comment>
<sequence length="323" mass="35859">MPVLPMPRAKRFKADRLEMYLENQIQGSTPAPIDDSLTSLDWLQNFSIFSSHPEGPSGPGCPSSQEKLFLRRLGTDFPSSPAAGDTAATGMLRYLGSPVISGSDSTVGPLLSWYPCIPMQPIPLVEVDYKTNLKVKPPYSQASLICMAMQASKQPKITLSTIYKWITENFCYYTHAEPSWKNSIRHILSHNKCFRKVPKQKEEPGKGGFWQIDPEYADMFVNGIFKPKIRIQKRNKGFQGVSPDPKPLLSKNNRSTTKSTKTPLLATKPDSMRRDILAAALDDVLWAEVTVDTVTVPPTFGFGLSEDITATCDHPPPTTLTVL</sequence>
<dbReference type="GO" id="GO:0000981">
    <property type="term" value="F:DNA-binding transcription factor activity, RNA polymerase II-specific"/>
    <property type="evidence" value="ECO:0007669"/>
    <property type="project" value="TreeGrafter"/>
</dbReference>
<evidence type="ECO:0000256" key="2">
    <source>
        <dbReference type="ARBA" id="ARBA00022794"/>
    </source>
</evidence>
<dbReference type="Pfam" id="PF00250">
    <property type="entry name" value="Forkhead"/>
    <property type="match status" value="1"/>
</dbReference>
<dbReference type="InterPro" id="IPR001766">
    <property type="entry name" value="Fork_head_dom"/>
</dbReference>
<feature type="compositionally biased region" description="Low complexity" evidence="9">
    <location>
        <begin position="250"/>
        <end position="262"/>
    </location>
</feature>
<dbReference type="PANTHER" id="PTHR46805">
    <property type="entry name" value="FORKHEAD BOX PROTEIN J1"/>
    <property type="match status" value="1"/>
</dbReference>
<dbReference type="SUPFAM" id="SSF46785">
    <property type="entry name" value="Winged helix' DNA-binding domain"/>
    <property type="match status" value="1"/>
</dbReference>
<dbReference type="InterPro" id="IPR036390">
    <property type="entry name" value="WH_DNA-bd_sf"/>
</dbReference>
<dbReference type="GO" id="GO:0003146">
    <property type="term" value="P:heart jogging"/>
    <property type="evidence" value="ECO:0007669"/>
    <property type="project" value="UniProtKB-ARBA"/>
</dbReference>
<keyword evidence="2" id="KW-0970">Cilium biogenesis/degradation</keyword>
<dbReference type="Ensembl" id="ENSGWIT00000054737.1">
    <property type="protein sequence ID" value="ENSGWIP00000050686.1"/>
    <property type="gene ID" value="ENSGWIG00000024595.1"/>
</dbReference>
<evidence type="ECO:0000259" key="10">
    <source>
        <dbReference type="PROSITE" id="PS50039"/>
    </source>
</evidence>
<dbReference type="GO" id="GO:0060271">
    <property type="term" value="P:cilium assembly"/>
    <property type="evidence" value="ECO:0007669"/>
    <property type="project" value="UniProtKB-ARBA"/>
</dbReference>
<protein>
    <submittedName>
        <fullName evidence="11">Forkhead box protein J1.2-like</fullName>
    </submittedName>
</protein>
<evidence type="ECO:0000256" key="9">
    <source>
        <dbReference type="SAM" id="MobiDB-lite"/>
    </source>
</evidence>
<name>A0A8C5HU90_GOUWI</name>
<feature type="region of interest" description="Disordered" evidence="9">
    <location>
        <begin position="236"/>
        <end position="263"/>
    </location>
</feature>
<dbReference type="PROSITE" id="PS00658">
    <property type="entry name" value="FORK_HEAD_2"/>
    <property type="match status" value="1"/>
</dbReference>
<evidence type="ECO:0000256" key="5">
    <source>
        <dbReference type="ARBA" id="ARBA00023163"/>
    </source>
</evidence>
<organism evidence="11 12">
    <name type="scientific">Gouania willdenowi</name>
    <name type="common">Blunt-snouted clingfish</name>
    <name type="synonym">Lepadogaster willdenowi</name>
    <dbReference type="NCBI Taxonomy" id="441366"/>
    <lineage>
        <taxon>Eukaryota</taxon>
        <taxon>Metazoa</taxon>
        <taxon>Chordata</taxon>
        <taxon>Craniata</taxon>
        <taxon>Vertebrata</taxon>
        <taxon>Euteleostomi</taxon>
        <taxon>Actinopterygii</taxon>
        <taxon>Neopterygii</taxon>
        <taxon>Teleostei</taxon>
        <taxon>Neoteleostei</taxon>
        <taxon>Acanthomorphata</taxon>
        <taxon>Ovalentaria</taxon>
        <taxon>Blenniimorphae</taxon>
        <taxon>Blenniiformes</taxon>
        <taxon>Gobiesocoidei</taxon>
        <taxon>Gobiesocidae</taxon>
        <taxon>Gobiesocinae</taxon>
        <taxon>Gouania</taxon>
    </lineage>
</organism>
<evidence type="ECO:0000256" key="8">
    <source>
        <dbReference type="PROSITE-ProRule" id="PRU00089"/>
    </source>
</evidence>
<dbReference type="PRINTS" id="PR00053">
    <property type="entry name" value="FORKHEAD"/>
</dbReference>
<dbReference type="SMART" id="SM00339">
    <property type="entry name" value="FH"/>
    <property type="match status" value="1"/>
</dbReference>
<evidence type="ECO:0000313" key="12">
    <source>
        <dbReference type="Proteomes" id="UP000694680"/>
    </source>
</evidence>
<dbReference type="GO" id="GO:0005634">
    <property type="term" value="C:nucleus"/>
    <property type="evidence" value="ECO:0007669"/>
    <property type="project" value="UniProtKB-SubCell"/>
</dbReference>
<evidence type="ECO:0000256" key="7">
    <source>
        <dbReference type="ARBA" id="ARBA00034770"/>
    </source>
</evidence>
<dbReference type="InterPro" id="IPR047513">
    <property type="entry name" value="FOXJ1"/>
</dbReference>
<evidence type="ECO:0000256" key="4">
    <source>
        <dbReference type="ARBA" id="ARBA00023125"/>
    </source>
</evidence>
<feature type="DNA-binding region" description="Fork-head" evidence="8">
    <location>
        <begin position="136"/>
        <end position="230"/>
    </location>
</feature>